<protein>
    <recommendedName>
        <fullName evidence="9">Glycosyl transferase, family 14</fullName>
    </recommendedName>
</protein>
<keyword evidence="4 6" id="KW-0472">Membrane</keyword>
<evidence type="ECO:0000313" key="8">
    <source>
        <dbReference type="Proteomes" id="UP001443914"/>
    </source>
</evidence>
<accession>A0AAW1JLK9</accession>
<reference evidence="7" key="1">
    <citation type="submission" date="2024-03" db="EMBL/GenBank/DDBJ databases">
        <title>WGS assembly of Saponaria officinalis var. Norfolk2.</title>
        <authorList>
            <person name="Jenkins J."/>
            <person name="Shu S."/>
            <person name="Grimwood J."/>
            <person name="Barry K."/>
            <person name="Goodstein D."/>
            <person name="Schmutz J."/>
            <person name="Leebens-Mack J."/>
            <person name="Osbourn A."/>
        </authorList>
    </citation>
    <scope>NUCLEOTIDE SEQUENCE [LARGE SCALE GENOMIC DNA]</scope>
    <source>
        <strain evidence="7">JIC</strain>
    </source>
</reference>
<keyword evidence="6" id="KW-1133">Transmembrane helix</keyword>
<proteinExistence type="predicted"/>
<dbReference type="PANTHER" id="PTHR31042:SF91">
    <property type="entry name" value="CORE-2_I-BRANCHING BETA-1,6-N-ACETYLGLUCOSAMINYLTRANSFERASE FAMILY PROTEIN"/>
    <property type="match status" value="1"/>
</dbReference>
<keyword evidence="6" id="KW-0812">Transmembrane</keyword>
<keyword evidence="5" id="KW-0325">Glycoprotein</keyword>
<dbReference type="InterPro" id="IPR003406">
    <property type="entry name" value="Glyco_trans_14"/>
</dbReference>
<dbReference type="EMBL" id="JBDFQZ010000007">
    <property type="protein sequence ID" value="KAK9705194.1"/>
    <property type="molecule type" value="Genomic_DNA"/>
</dbReference>
<feature type="transmembrane region" description="Helical" evidence="6">
    <location>
        <begin position="35"/>
        <end position="61"/>
    </location>
</feature>
<evidence type="ECO:0000256" key="3">
    <source>
        <dbReference type="ARBA" id="ARBA00022679"/>
    </source>
</evidence>
<evidence type="ECO:0000256" key="5">
    <source>
        <dbReference type="ARBA" id="ARBA00023180"/>
    </source>
</evidence>
<dbReference type="InterPro" id="IPR044174">
    <property type="entry name" value="BC10-like"/>
</dbReference>
<dbReference type="Pfam" id="PF02485">
    <property type="entry name" value="Branch"/>
    <property type="match status" value="1"/>
</dbReference>
<evidence type="ECO:0000256" key="4">
    <source>
        <dbReference type="ARBA" id="ARBA00023136"/>
    </source>
</evidence>
<dbReference type="AlphaFoldDB" id="A0AAW1JLK9"/>
<evidence type="ECO:0000256" key="6">
    <source>
        <dbReference type="SAM" id="Phobius"/>
    </source>
</evidence>
<gene>
    <name evidence="7" type="ORF">RND81_07G040000</name>
</gene>
<evidence type="ECO:0008006" key="9">
    <source>
        <dbReference type="Google" id="ProtNLM"/>
    </source>
</evidence>
<sequence>MCNSSQITIMKQQKMPDCLRNSWIRNIIKESSPQIAALQITSTIIFTLSIAFFIVILGVFVNNRIKKFMVSENDYFVVNNVTSFSVGRSMHMVNFSEWISPKEVWHSMSDEELLWRASMVPSIKDWPYNRTPKVVFMFLTRQSLPLAPLWELFFKGHESLYSIYVHNSSEIINEFLESSVFYKRRIPSQAVEWGRASMVDAERRLLANALLDFSNERFILLSESCIPLFNFTTTYNYLINSKQSYIGSFDDPRNVGRGRYNKRMAPTILLQDWRKGSQWFEVQRELATSIISDKTVYNVLRDHCRPPCYMDEHYFATLVAKIGKDLNSNQSVTWVDWSRPGSHPRTFVRKDVSEGFLSRVRGQSDCVYNNVVGSLCFIFARKFHPNTLEPLLKVAPVLYGFNP</sequence>
<dbReference type="PANTHER" id="PTHR31042">
    <property type="entry name" value="CORE-2/I-BRANCHING BETA-1,6-N-ACETYLGLUCOSAMINYLTRANSFERASE FAMILY PROTEIN-RELATED"/>
    <property type="match status" value="1"/>
</dbReference>
<comment type="caution">
    <text evidence="7">The sequence shown here is derived from an EMBL/GenBank/DDBJ whole genome shotgun (WGS) entry which is preliminary data.</text>
</comment>
<keyword evidence="2" id="KW-0328">Glycosyltransferase</keyword>
<evidence type="ECO:0000313" key="7">
    <source>
        <dbReference type="EMBL" id="KAK9705194.1"/>
    </source>
</evidence>
<evidence type="ECO:0000256" key="2">
    <source>
        <dbReference type="ARBA" id="ARBA00022676"/>
    </source>
</evidence>
<evidence type="ECO:0000256" key="1">
    <source>
        <dbReference type="ARBA" id="ARBA00004606"/>
    </source>
</evidence>
<dbReference type="GO" id="GO:0016757">
    <property type="term" value="F:glycosyltransferase activity"/>
    <property type="evidence" value="ECO:0007669"/>
    <property type="project" value="UniProtKB-KW"/>
</dbReference>
<name>A0AAW1JLK9_SAPOF</name>
<comment type="subcellular location">
    <subcellularLocation>
        <location evidence="1">Membrane</location>
        <topology evidence="1">Single-pass type II membrane protein</topology>
    </subcellularLocation>
</comment>
<dbReference type="GO" id="GO:0016020">
    <property type="term" value="C:membrane"/>
    <property type="evidence" value="ECO:0007669"/>
    <property type="project" value="UniProtKB-SubCell"/>
</dbReference>
<organism evidence="7 8">
    <name type="scientific">Saponaria officinalis</name>
    <name type="common">Common soapwort</name>
    <name type="synonym">Lychnis saponaria</name>
    <dbReference type="NCBI Taxonomy" id="3572"/>
    <lineage>
        <taxon>Eukaryota</taxon>
        <taxon>Viridiplantae</taxon>
        <taxon>Streptophyta</taxon>
        <taxon>Embryophyta</taxon>
        <taxon>Tracheophyta</taxon>
        <taxon>Spermatophyta</taxon>
        <taxon>Magnoliopsida</taxon>
        <taxon>eudicotyledons</taxon>
        <taxon>Gunneridae</taxon>
        <taxon>Pentapetalae</taxon>
        <taxon>Caryophyllales</taxon>
        <taxon>Caryophyllaceae</taxon>
        <taxon>Caryophylleae</taxon>
        <taxon>Saponaria</taxon>
    </lineage>
</organism>
<dbReference type="Proteomes" id="UP001443914">
    <property type="component" value="Unassembled WGS sequence"/>
</dbReference>
<keyword evidence="3" id="KW-0808">Transferase</keyword>
<keyword evidence="8" id="KW-1185">Reference proteome</keyword>